<dbReference type="Pfam" id="PF18018">
    <property type="entry name" value="DNA_pol_D_N"/>
    <property type="match status" value="1"/>
</dbReference>
<dbReference type="EnsemblMetazoa" id="tetur09g04010.1">
    <property type="protein sequence ID" value="tetur09g04010.1"/>
    <property type="gene ID" value="tetur09g04010"/>
</dbReference>
<evidence type="ECO:0000256" key="2">
    <source>
        <dbReference type="ARBA" id="ARBA00022705"/>
    </source>
</evidence>
<dbReference type="InterPro" id="IPR040663">
    <property type="entry name" value="DNA_pol_D_N"/>
</dbReference>
<dbReference type="HOGENOM" id="CLU_021763_1_0_1"/>
<keyword evidence="6" id="KW-1185">Reference proteome</keyword>
<evidence type="ECO:0000313" key="6">
    <source>
        <dbReference type="Proteomes" id="UP000015104"/>
    </source>
</evidence>
<dbReference type="InterPro" id="IPR024826">
    <property type="entry name" value="DNA_pol_delta/II_ssu"/>
</dbReference>
<reference evidence="6" key="1">
    <citation type="submission" date="2011-08" db="EMBL/GenBank/DDBJ databases">
        <authorList>
            <person name="Rombauts S."/>
        </authorList>
    </citation>
    <scope>NUCLEOTIDE SEQUENCE</scope>
    <source>
        <strain evidence="6">London</strain>
    </source>
</reference>
<comment type="similarity">
    <text evidence="1">Belongs to the DNA polymerase delta/II small subunit family.</text>
</comment>
<dbReference type="OMA" id="HCILIGT"/>
<dbReference type="STRING" id="32264.T1KDS3"/>
<dbReference type="InterPro" id="IPR007185">
    <property type="entry name" value="DNA_pol_a/d/e_bsu"/>
</dbReference>
<name>T1KDS3_TETUR</name>
<evidence type="ECO:0000313" key="5">
    <source>
        <dbReference type="EnsemblMetazoa" id="tetur09g04010.1"/>
    </source>
</evidence>
<dbReference type="EMBL" id="CAEY01002026">
    <property type="status" value="NOT_ANNOTATED_CDS"/>
    <property type="molecule type" value="Genomic_DNA"/>
</dbReference>
<dbReference type="KEGG" id="tut:107363125"/>
<evidence type="ECO:0000259" key="3">
    <source>
        <dbReference type="Pfam" id="PF04042"/>
    </source>
</evidence>
<organism evidence="5 6">
    <name type="scientific">Tetranychus urticae</name>
    <name type="common">Two-spotted spider mite</name>
    <dbReference type="NCBI Taxonomy" id="32264"/>
    <lineage>
        <taxon>Eukaryota</taxon>
        <taxon>Metazoa</taxon>
        <taxon>Ecdysozoa</taxon>
        <taxon>Arthropoda</taxon>
        <taxon>Chelicerata</taxon>
        <taxon>Arachnida</taxon>
        <taxon>Acari</taxon>
        <taxon>Acariformes</taxon>
        <taxon>Trombidiformes</taxon>
        <taxon>Prostigmata</taxon>
        <taxon>Eleutherengona</taxon>
        <taxon>Raphignathae</taxon>
        <taxon>Tetranychoidea</taxon>
        <taxon>Tetranychidae</taxon>
        <taxon>Tetranychus</taxon>
    </lineage>
</organism>
<keyword evidence="2" id="KW-0235">DNA replication</keyword>
<dbReference type="eggNOG" id="KOG2732">
    <property type="taxonomic scope" value="Eukaryota"/>
</dbReference>
<dbReference type="PANTHER" id="PTHR10416:SF0">
    <property type="entry name" value="DNA POLYMERASE DELTA SUBUNIT 2"/>
    <property type="match status" value="1"/>
</dbReference>
<evidence type="ECO:0008006" key="7">
    <source>
        <dbReference type="Google" id="ProtNLM"/>
    </source>
</evidence>
<dbReference type="Pfam" id="PF04042">
    <property type="entry name" value="DNA_pol_E_B"/>
    <property type="match status" value="1"/>
</dbReference>
<evidence type="ECO:0000259" key="4">
    <source>
        <dbReference type="Pfam" id="PF18018"/>
    </source>
</evidence>
<dbReference type="GO" id="GO:0043625">
    <property type="term" value="C:delta DNA polymerase complex"/>
    <property type="evidence" value="ECO:0007669"/>
    <property type="project" value="TreeGrafter"/>
</dbReference>
<gene>
    <name evidence="5" type="primary">107363125</name>
</gene>
<dbReference type="OrthoDB" id="3763at2759"/>
<feature type="domain" description="DNA polymerase delta subunit OB-fold" evidence="4">
    <location>
        <begin position="36"/>
        <end position="168"/>
    </location>
</feature>
<dbReference type="GO" id="GO:0003677">
    <property type="term" value="F:DNA binding"/>
    <property type="evidence" value="ECO:0007669"/>
    <property type="project" value="InterPro"/>
</dbReference>
<dbReference type="Gene3D" id="3.60.21.50">
    <property type="match status" value="1"/>
</dbReference>
<accession>T1KDS3</accession>
<dbReference type="Proteomes" id="UP000015104">
    <property type="component" value="Unassembled WGS sequence"/>
</dbReference>
<protein>
    <recommendedName>
        <fullName evidence="7">DNA polymerase delta small subunit</fullName>
    </recommendedName>
</protein>
<dbReference type="PANTHER" id="PTHR10416">
    <property type="entry name" value="DNA POLYMERASE DELTA SUBUNIT 2"/>
    <property type="match status" value="1"/>
</dbReference>
<reference evidence="5" key="2">
    <citation type="submission" date="2015-06" db="UniProtKB">
        <authorList>
            <consortium name="EnsemblMetazoa"/>
        </authorList>
    </citation>
    <scope>IDENTIFICATION</scope>
</reference>
<evidence type="ECO:0000256" key="1">
    <source>
        <dbReference type="ARBA" id="ARBA00006035"/>
    </source>
</evidence>
<dbReference type="GO" id="GO:0006271">
    <property type="term" value="P:DNA strand elongation involved in DNA replication"/>
    <property type="evidence" value="ECO:0007669"/>
    <property type="project" value="TreeGrafter"/>
</dbReference>
<feature type="domain" description="DNA polymerase alpha/delta/epsilon subunit B" evidence="3">
    <location>
        <begin position="195"/>
        <end position="414"/>
    </location>
</feature>
<sequence length="456" mass="51398">MTNLNGQSNHHSQRNRVQYQDLCDTFRIQIKPFTSQYYPYYLARLEAVRPLIHKSIEAKWSDTAKVIKISEFSDHANEKVIIIGVLFKQMKNQPTILKEIAYEENQDSSPLTPQDDYTDENDHLLLQNENECVKLHGNISVHSHVTGVVIGLLGYADSEGNEFTVEDYCYPLLPDPWSRSSIAVNNTNNCNDKYILLVSGLGFSRNLSSKLKNALDMLSNYLVGLLDPDDGNRSANIIRLIIAGNLIGESVRTEEEAKDESLSKPWLRKGKPYTVDIMSTIDEYLAELGRSIEIEIMPGFTDVTNVSIPQQPIHPSILPRSSIYSTIRGVTNPYAASFDSRLFIGNSGQTIDNIRRFSNLKDPIEIMKKTISWCHLAPTAPDTLHSYPCKDNDPFCLTKLPDVYFTGNQDKFATEIQEFGSSKIRFISLPKFEKSFTGALVNLNDLSCDCISFSTS</sequence>
<proteinExistence type="inferred from homology"/>
<dbReference type="AlphaFoldDB" id="T1KDS3"/>